<keyword evidence="3" id="KW-0808">Transferase</keyword>
<evidence type="ECO:0000313" key="11">
    <source>
        <dbReference type="Proteomes" id="UP000076660"/>
    </source>
</evidence>
<dbReference type="InterPro" id="IPR011009">
    <property type="entry name" value="Kinase-like_dom_sf"/>
</dbReference>
<dbReference type="PANTHER" id="PTHR43289:SF6">
    <property type="entry name" value="SERINE_THREONINE-PROTEIN KINASE NEKL-3"/>
    <property type="match status" value="1"/>
</dbReference>
<dbReference type="OrthoDB" id="3815424at2"/>
<gene>
    <name evidence="10" type="ORF">AVR91_0211330</name>
</gene>
<organism evidence="10 11">
    <name type="scientific">Amycolatopsis keratiniphila subsp. keratiniphila</name>
    <dbReference type="NCBI Taxonomy" id="227715"/>
    <lineage>
        <taxon>Bacteria</taxon>
        <taxon>Bacillati</taxon>
        <taxon>Actinomycetota</taxon>
        <taxon>Actinomycetes</taxon>
        <taxon>Pseudonocardiales</taxon>
        <taxon>Pseudonocardiaceae</taxon>
        <taxon>Amycolatopsis</taxon>
        <taxon>Amycolatopsis japonica group</taxon>
    </lineage>
</organism>
<protein>
    <recommendedName>
        <fullName evidence="1">non-specific serine/threonine protein kinase</fullName>
        <ecNumber evidence="1">2.7.11.1</ecNumber>
    </recommendedName>
</protein>
<evidence type="ECO:0000256" key="6">
    <source>
        <dbReference type="ARBA" id="ARBA00022840"/>
    </source>
</evidence>
<keyword evidence="8" id="KW-0472">Membrane</keyword>
<name>A0A1W2LY34_9PSEU</name>
<proteinExistence type="predicted"/>
<dbReference type="Pfam" id="PF00069">
    <property type="entry name" value="Pkinase"/>
    <property type="match status" value="1"/>
</dbReference>
<feature type="domain" description="Protein kinase" evidence="9">
    <location>
        <begin position="4"/>
        <end position="254"/>
    </location>
</feature>
<keyword evidence="5" id="KW-0418">Kinase</keyword>
<dbReference type="Gene3D" id="1.10.510.10">
    <property type="entry name" value="Transferase(Phosphotransferase) domain 1"/>
    <property type="match status" value="1"/>
</dbReference>
<dbReference type="PROSITE" id="PS50011">
    <property type="entry name" value="PROTEIN_KINASE_DOM"/>
    <property type="match status" value="1"/>
</dbReference>
<keyword evidence="4" id="KW-0547">Nucleotide-binding</keyword>
<sequence>MTGNVFGAPLGIGPVATVYPATYAGVPVAMKVFPARLDRATLSAVERDRDRLRAVASALPVDGVDQLPGGRHALRMERCTQSLAALLGRLGRLPTGDAVVLGHTVATCLASAHAAGVVHGGVHPANVLFRTNDEPVLADFGVALRQAFPRDPTRSLEYLAPETLRTDTFDERTDLYGLGLVLYLALTGDHPQPGRLGEPMGERLLRLLRTPVPPIDRPDVPVILSAMVSRLLAPDPAHRPPDAAWVADRLAEMFPRPAEPDRPPPSNEREDAAPPTPAKARRSIGGLVVGAVAVVLGVVVAFLIGDRRPEVVTTTPAATPGPEQVVDLELELAEPADRGNQVMLAWTSSSDIVDYAVIVAPENEPNRTVLAGRAHAITIPVDPVRRYCFEVQATDSRVIHTSPPKSIRGAVCRP</sequence>
<feature type="region of interest" description="Disordered" evidence="7">
    <location>
        <begin position="255"/>
        <end position="280"/>
    </location>
</feature>
<dbReference type="Proteomes" id="UP000076660">
    <property type="component" value="Unassembled WGS sequence"/>
</dbReference>
<evidence type="ECO:0000256" key="1">
    <source>
        <dbReference type="ARBA" id="ARBA00012513"/>
    </source>
</evidence>
<accession>A0A1W2LY34</accession>
<evidence type="ECO:0000256" key="2">
    <source>
        <dbReference type="ARBA" id="ARBA00022527"/>
    </source>
</evidence>
<dbReference type="EC" id="2.7.11.1" evidence="1"/>
<evidence type="ECO:0000256" key="8">
    <source>
        <dbReference type="SAM" id="Phobius"/>
    </source>
</evidence>
<dbReference type="RefSeq" id="WP_063275228.1">
    <property type="nucleotide sequence ID" value="NZ_LQMT02000011.1"/>
</dbReference>
<feature type="compositionally biased region" description="Basic and acidic residues" evidence="7">
    <location>
        <begin position="258"/>
        <end position="272"/>
    </location>
</feature>
<reference evidence="10 11" key="1">
    <citation type="submission" date="2016-12" db="EMBL/GenBank/DDBJ databases">
        <title>Amycolatopsis keratiniphila subsp. keratiniphila genome sequencing and assembly.</title>
        <authorList>
            <person name="Mayilraj S."/>
            <person name="Kaur N."/>
        </authorList>
    </citation>
    <scope>NUCLEOTIDE SEQUENCE [LARGE SCALE GENOMIC DNA]</scope>
    <source>
        <strain evidence="10 11">DSM 44409</strain>
    </source>
</reference>
<dbReference type="PANTHER" id="PTHR43289">
    <property type="entry name" value="MITOGEN-ACTIVATED PROTEIN KINASE KINASE KINASE 20-RELATED"/>
    <property type="match status" value="1"/>
</dbReference>
<dbReference type="GO" id="GO:0005524">
    <property type="term" value="F:ATP binding"/>
    <property type="evidence" value="ECO:0007669"/>
    <property type="project" value="UniProtKB-KW"/>
</dbReference>
<dbReference type="AlphaFoldDB" id="A0A1W2LY34"/>
<feature type="transmembrane region" description="Helical" evidence="8">
    <location>
        <begin position="284"/>
        <end position="304"/>
    </location>
</feature>
<evidence type="ECO:0000256" key="5">
    <source>
        <dbReference type="ARBA" id="ARBA00022777"/>
    </source>
</evidence>
<evidence type="ECO:0000313" key="10">
    <source>
        <dbReference type="EMBL" id="ONF72129.1"/>
    </source>
</evidence>
<dbReference type="EMBL" id="LQMT02000011">
    <property type="protein sequence ID" value="ONF72129.1"/>
    <property type="molecule type" value="Genomic_DNA"/>
</dbReference>
<evidence type="ECO:0000259" key="9">
    <source>
        <dbReference type="PROSITE" id="PS50011"/>
    </source>
</evidence>
<evidence type="ECO:0000256" key="4">
    <source>
        <dbReference type="ARBA" id="ARBA00022741"/>
    </source>
</evidence>
<comment type="caution">
    <text evidence="10">The sequence shown here is derived from an EMBL/GenBank/DDBJ whole genome shotgun (WGS) entry which is preliminary data.</text>
</comment>
<evidence type="ECO:0000256" key="3">
    <source>
        <dbReference type="ARBA" id="ARBA00022679"/>
    </source>
</evidence>
<dbReference type="GO" id="GO:0004674">
    <property type="term" value="F:protein serine/threonine kinase activity"/>
    <property type="evidence" value="ECO:0007669"/>
    <property type="project" value="UniProtKB-KW"/>
</dbReference>
<dbReference type="InterPro" id="IPR000719">
    <property type="entry name" value="Prot_kinase_dom"/>
</dbReference>
<keyword evidence="8" id="KW-1133">Transmembrane helix</keyword>
<keyword evidence="8" id="KW-0812">Transmembrane</keyword>
<dbReference type="SMART" id="SM00220">
    <property type="entry name" value="S_TKc"/>
    <property type="match status" value="1"/>
</dbReference>
<dbReference type="SUPFAM" id="SSF56112">
    <property type="entry name" value="Protein kinase-like (PK-like)"/>
    <property type="match status" value="1"/>
</dbReference>
<keyword evidence="6" id="KW-0067">ATP-binding</keyword>
<keyword evidence="2" id="KW-0723">Serine/threonine-protein kinase</keyword>
<evidence type="ECO:0000256" key="7">
    <source>
        <dbReference type="SAM" id="MobiDB-lite"/>
    </source>
</evidence>